<comment type="caution">
    <text evidence="2">The sequence shown here is derived from an EMBL/GenBank/DDBJ whole genome shotgun (WGS) entry which is preliminary data.</text>
</comment>
<reference evidence="2" key="2">
    <citation type="submission" date="2021-04" db="EMBL/GenBank/DDBJ databases">
        <authorList>
            <person name="Liu J."/>
        </authorList>
    </citation>
    <scope>NUCLEOTIDE SEQUENCE</scope>
    <source>
        <strain evidence="2">BAD-6</strain>
    </source>
</reference>
<accession>A0A8J7W282</accession>
<dbReference type="InterPro" id="IPR011051">
    <property type="entry name" value="RmlC_Cupin_sf"/>
</dbReference>
<reference evidence="2" key="1">
    <citation type="submission" date="2021-04" db="EMBL/GenBank/DDBJ databases">
        <title>Sinoanaerobacter chloroacetimidivorans sp. nov., an obligate anaerobic bacterium isolated from anaerobic sludge.</title>
        <authorList>
            <person name="Bao Y."/>
        </authorList>
    </citation>
    <scope>NUCLEOTIDE SEQUENCE</scope>
    <source>
        <strain evidence="2">BAD-6</strain>
    </source>
</reference>
<dbReference type="RefSeq" id="WP_227019668.1">
    <property type="nucleotide sequence ID" value="NZ_JAGSND010000014.1"/>
</dbReference>
<dbReference type="Proteomes" id="UP000675664">
    <property type="component" value="Unassembled WGS sequence"/>
</dbReference>
<dbReference type="SUPFAM" id="SSF51182">
    <property type="entry name" value="RmlC-like cupins"/>
    <property type="match status" value="1"/>
</dbReference>
<keyword evidence="3" id="KW-1185">Reference proteome</keyword>
<evidence type="ECO:0000313" key="3">
    <source>
        <dbReference type="Proteomes" id="UP000675664"/>
    </source>
</evidence>
<dbReference type="Gene3D" id="2.60.120.10">
    <property type="entry name" value="Jelly Rolls"/>
    <property type="match status" value="1"/>
</dbReference>
<dbReference type="EMBL" id="JAGSND010000014">
    <property type="protein sequence ID" value="MBR0599534.1"/>
    <property type="molecule type" value="Genomic_DNA"/>
</dbReference>
<sequence length="136" mass="15854">MDSNSKRHYQYELTELGDNRGGLIVLNSEGEIPFRIKRVFYIYKTQYGSIRGNHSNIDSSFVMISVNGSCIVEVDDGFQRTTYKLDSPTKALYIEKGLWKTMKDFSDDNVLLVFSDNEYNPNEYINNYDDYVKLMK</sequence>
<dbReference type="InterPro" id="IPR008894">
    <property type="entry name" value="QdtA_cupin_dom"/>
</dbReference>
<dbReference type="Pfam" id="PF05523">
    <property type="entry name" value="FdtA"/>
    <property type="match status" value="1"/>
</dbReference>
<name>A0A8J7W282_9FIRM</name>
<proteinExistence type="predicted"/>
<evidence type="ECO:0000313" key="2">
    <source>
        <dbReference type="EMBL" id="MBR0599534.1"/>
    </source>
</evidence>
<dbReference type="InterPro" id="IPR014710">
    <property type="entry name" value="RmlC-like_jellyroll"/>
</dbReference>
<evidence type="ECO:0000259" key="1">
    <source>
        <dbReference type="Pfam" id="PF05523"/>
    </source>
</evidence>
<dbReference type="AlphaFoldDB" id="A0A8J7W282"/>
<organism evidence="2 3">
    <name type="scientific">Sinanaerobacter chloroacetimidivorans</name>
    <dbReference type="NCBI Taxonomy" id="2818044"/>
    <lineage>
        <taxon>Bacteria</taxon>
        <taxon>Bacillati</taxon>
        <taxon>Bacillota</taxon>
        <taxon>Clostridia</taxon>
        <taxon>Peptostreptococcales</taxon>
        <taxon>Anaerovoracaceae</taxon>
        <taxon>Sinanaerobacter</taxon>
    </lineage>
</organism>
<protein>
    <submittedName>
        <fullName evidence="2">FdtA/QdtA family cupin domain-containing protein</fullName>
    </submittedName>
</protein>
<feature type="domain" description="Sugar 3,4-ketoisomerase QdtA cupin" evidence="1">
    <location>
        <begin position="11"/>
        <end position="135"/>
    </location>
</feature>
<dbReference type="CDD" id="cd20292">
    <property type="entry name" value="cupin_QdtA-like"/>
    <property type="match status" value="1"/>
</dbReference>
<gene>
    <name evidence="2" type="ORF">KCX82_16740</name>
</gene>